<dbReference type="AlphaFoldDB" id="A0A4Y2J2B2"/>
<evidence type="ECO:0000256" key="1">
    <source>
        <dbReference type="SAM" id="MobiDB-lite"/>
    </source>
</evidence>
<proteinExistence type="predicted"/>
<reference evidence="2 3" key="1">
    <citation type="journal article" date="2019" name="Sci. Rep.">
        <title>Orb-weaving spider Araneus ventricosus genome elucidates the spidroin gene catalogue.</title>
        <authorList>
            <person name="Kono N."/>
            <person name="Nakamura H."/>
            <person name="Ohtoshi R."/>
            <person name="Moran D.A.P."/>
            <person name="Shinohara A."/>
            <person name="Yoshida Y."/>
            <person name="Fujiwara M."/>
            <person name="Mori M."/>
            <person name="Tomita M."/>
            <person name="Arakawa K."/>
        </authorList>
    </citation>
    <scope>NUCLEOTIDE SEQUENCE [LARGE SCALE GENOMIC DNA]</scope>
</reference>
<dbReference type="Proteomes" id="UP000499080">
    <property type="component" value="Unassembled WGS sequence"/>
</dbReference>
<evidence type="ECO:0000313" key="2">
    <source>
        <dbReference type="EMBL" id="GBM84044.1"/>
    </source>
</evidence>
<comment type="caution">
    <text evidence="2">The sequence shown here is derived from an EMBL/GenBank/DDBJ whole genome shotgun (WGS) entry which is preliminary data.</text>
</comment>
<gene>
    <name evidence="2" type="ORF">AVEN_80753_1</name>
</gene>
<protein>
    <submittedName>
        <fullName evidence="2">Uncharacterized protein</fullName>
    </submittedName>
</protein>
<name>A0A4Y2J2B2_ARAVE</name>
<feature type="compositionally biased region" description="Basic and acidic residues" evidence="1">
    <location>
        <begin position="66"/>
        <end position="83"/>
    </location>
</feature>
<keyword evidence="3" id="KW-1185">Reference proteome</keyword>
<feature type="region of interest" description="Disordered" evidence="1">
    <location>
        <begin position="61"/>
        <end position="83"/>
    </location>
</feature>
<organism evidence="2 3">
    <name type="scientific">Araneus ventricosus</name>
    <name type="common">Orbweaver spider</name>
    <name type="synonym">Epeira ventricosa</name>
    <dbReference type="NCBI Taxonomy" id="182803"/>
    <lineage>
        <taxon>Eukaryota</taxon>
        <taxon>Metazoa</taxon>
        <taxon>Ecdysozoa</taxon>
        <taxon>Arthropoda</taxon>
        <taxon>Chelicerata</taxon>
        <taxon>Arachnida</taxon>
        <taxon>Araneae</taxon>
        <taxon>Araneomorphae</taxon>
        <taxon>Entelegynae</taxon>
        <taxon>Araneoidea</taxon>
        <taxon>Araneidae</taxon>
        <taxon>Araneus</taxon>
    </lineage>
</organism>
<evidence type="ECO:0000313" key="3">
    <source>
        <dbReference type="Proteomes" id="UP000499080"/>
    </source>
</evidence>
<dbReference type="EMBL" id="BGPR01265558">
    <property type="protein sequence ID" value="GBM84044.1"/>
    <property type="molecule type" value="Genomic_DNA"/>
</dbReference>
<accession>A0A4Y2J2B2</accession>
<sequence length="97" mass="11057">MSERDKIASYDCNATIILKNLKLHYQQCHESKKVKHTSITGNSVLNFFQSGRKRKIDEIEEEQQDDILKDGDGGAGTKENEENRGAISSKKFYDCCK</sequence>